<reference evidence="7" key="2">
    <citation type="journal article" date="2024" name="Environ. Microbiol.">
        <title>Genome analysis and description of Tunturibacter gen. nov. expands the diversity of Terriglobia in tundra soils.</title>
        <authorList>
            <person name="Messyasz A."/>
            <person name="Mannisto M.K."/>
            <person name="Kerkhof L.J."/>
            <person name="Haggblom M.M."/>
        </authorList>
    </citation>
    <scope>NUCLEOTIDE SEQUENCE</scope>
    <source>
        <strain evidence="7">M8UP39</strain>
    </source>
</reference>
<dbReference type="Gene3D" id="1.10.1040.10">
    <property type="entry name" value="N-(1-d-carboxylethyl)-l-norvaline Dehydrogenase, domain 2"/>
    <property type="match status" value="1"/>
</dbReference>
<proteinExistence type="inferred from homology"/>
<dbReference type="InterPro" id="IPR029154">
    <property type="entry name" value="HIBADH-like_NADP-bd"/>
</dbReference>
<feature type="active site" evidence="4">
    <location>
        <position position="207"/>
    </location>
</feature>
<reference evidence="7" key="1">
    <citation type="submission" date="2023-08" db="EMBL/GenBank/DDBJ databases">
        <authorList>
            <person name="Messyasz A."/>
            <person name="Mannisto M.K."/>
            <person name="Kerkhof L.J."/>
            <person name="Haggblom M."/>
        </authorList>
    </citation>
    <scope>NUCLEOTIDE SEQUENCE</scope>
    <source>
        <strain evidence="7">M8UP39</strain>
    </source>
</reference>
<comment type="similarity">
    <text evidence="1">Belongs to the HIBADH-related family.</text>
</comment>
<feature type="domain" description="6-phosphogluconate dehydrogenase NADP-binding" evidence="5">
    <location>
        <begin position="39"/>
        <end position="198"/>
    </location>
</feature>
<dbReference type="GO" id="GO:0016054">
    <property type="term" value="P:organic acid catabolic process"/>
    <property type="evidence" value="ECO:0007669"/>
    <property type="project" value="UniProtKB-ARBA"/>
</dbReference>
<dbReference type="GO" id="GO:0050661">
    <property type="term" value="F:NADP binding"/>
    <property type="evidence" value="ECO:0007669"/>
    <property type="project" value="InterPro"/>
</dbReference>
<dbReference type="Pfam" id="PF03446">
    <property type="entry name" value="NAD_binding_2"/>
    <property type="match status" value="1"/>
</dbReference>
<dbReference type="KEGG" id="tgi:RBB81_19690"/>
<gene>
    <name evidence="7" type="ORF">RBB81_19690</name>
</gene>
<evidence type="ECO:0000256" key="2">
    <source>
        <dbReference type="ARBA" id="ARBA00023002"/>
    </source>
</evidence>
<dbReference type="EMBL" id="CP132938">
    <property type="protein sequence ID" value="XCB21784.1"/>
    <property type="molecule type" value="Genomic_DNA"/>
</dbReference>
<dbReference type="SUPFAM" id="SSF48179">
    <property type="entry name" value="6-phosphogluconate dehydrogenase C-terminal domain-like"/>
    <property type="match status" value="1"/>
</dbReference>
<organism evidence="7">
    <name type="scientific">Tunturiibacter gelidiferens</name>
    <dbReference type="NCBI Taxonomy" id="3069689"/>
    <lineage>
        <taxon>Bacteria</taxon>
        <taxon>Pseudomonadati</taxon>
        <taxon>Acidobacteriota</taxon>
        <taxon>Terriglobia</taxon>
        <taxon>Terriglobales</taxon>
        <taxon>Acidobacteriaceae</taxon>
        <taxon>Tunturiibacter</taxon>
    </lineage>
</organism>
<dbReference type="SUPFAM" id="SSF51735">
    <property type="entry name" value="NAD(P)-binding Rossmann-fold domains"/>
    <property type="match status" value="1"/>
</dbReference>
<dbReference type="GO" id="GO:0016491">
    <property type="term" value="F:oxidoreductase activity"/>
    <property type="evidence" value="ECO:0007669"/>
    <property type="project" value="UniProtKB-KW"/>
</dbReference>
<feature type="domain" description="3-hydroxyisobutyrate dehydrogenase-like NAD-binding" evidence="6">
    <location>
        <begin position="201"/>
        <end position="320"/>
    </location>
</feature>
<evidence type="ECO:0000256" key="1">
    <source>
        <dbReference type="ARBA" id="ARBA00009080"/>
    </source>
</evidence>
<dbReference type="AlphaFoldDB" id="A0AAU7YZQ2"/>
<dbReference type="Gene3D" id="3.40.50.720">
    <property type="entry name" value="NAD(P)-binding Rossmann-like Domain"/>
    <property type="match status" value="1"/>
</dbReference>
<dbReference type="PROSITE" id="PS00895">
    <property type="entry name" value="3_HYDROXYISOBUT_DH"/>
    <property type="match status" value="1"/>
</dbReference>
<evidence type="ECO:0000256" key="3">
    <source>
        <dbReference type="ARBA" id="ARBA00023027"/>
    </source>
</evidence>
<dbReference type="InterPro" id="IPR015815">
    <property type="entry name" value="HIBADH-related"/>
</dbReference>
<evidence type="ECO:0000256" key="4">
    <source>
        <dbReference type="PIRSR" id="PIRSR000103-1"/>
    </source>
</evidence>
<dbReference type="PANTHER" id="PTHR43060">
    <property type="entry name" value="3-HYDROXYISOBUTYRATE DEHYDROGENASE-LIKE 1, MITOCHONDRIAL-RELATED"/>
    <property type="match status" value="1"/>
</dbReference>
<sequence length="338" mass="35777">MATKEILVNRSHHRQNFSFTPPSFIISSSSRGDQNRMAKLGFLGLGIMGGPMALHLIGAGHQVALWSFSRGKVEALAAKGGISCDTPAEVARQSDCIFLCVGNTEMSRKTILGKDGLAETAAKGSIIVDCSTVSPSASRAIAAELAEKGIAFLDAPCTGSKGGAEAGTLTFMVGGPKDVFEKVRPYFEAMGKQLYYCGGAGMGLHAKLSQNMILGNLLQAFNESLILSTKAGVDPEMMLDILNNSAAKSGLISIKAPLVFARNFTTNFSVKWLEKDMELMLESAAELNVPAPLTALSRQLFRAAIAKGYGEEDICGSIRVMEDIAGCTVASNPKTQQT</sequence>
<dbReference type="Pfam" id="PF14833">
    <property type="entry name" value="NAD_binding_11"/>
    <property type="match status" value="1"/>
</dbReference>
<dbReference type="InterPro" id="IPR036291">
    <property type="entry name" value="NAD(P)-bd_dom_sf"/>
</dbReference>
<protein>
    <submittedName>
        <fullName evidence="7">NAD(P)-dependent oxidoreductase</fullName>
        <ecNumber evidence="7">1.1.-.-</ecNumber>
    </submittedName>
</protein>
<keyword evidence="2 7" id="KW-0560">Oxidoreductase</keyword>
<evidence type="ECO:0000313" key="7">
    <source>
        <dbReference type="EMBL" id="XCB21784.1"/>
    </source>
</evidence>
<evidence type="ECO:0000259" key="6">
    <source>
        <dbReference type="Pfam" id="PF14833"/>
    </source>
</evidence>
<dbReference type="PANTHER" id="PTHR43060:SF15">
    <property type="entry name" value="3-HYDROXYISOBUTYRATE DEHYDROGENASE-LIKE 1, MITOCHONDRIAL-RELATED"/>
    <property type="match status" value="1"/>
</dbReference>
<dbReference type="InterPro" id="IPR002204">
    <property type="entry name" value="3-OH-isobutyrate_DH-rel_CS"/>
</dbReference>
<accession>A0AAU7YZQ2</accession>
<name>A0AAU7YZQ2_9BACT</name>
<dbReference type="PIRSF" id="PIRSF000103">
    <property type="entry name" value="HIBADH"/>
    <property type="match status" value="1"/>
</dbReference>
<dbReference type="EC" id="1.1.-.-" evidence="7"/>
<keyword evidence="3" id="KW-0520">NAD</keyword>
<dbReference type="InterPro" id="IPR006115">
    <property type="entry name" value="6PGDH_NADP-bd"/>
</dbReference>
<dbReference type="GO" id="GO:0051287">
    <property type="term" value="F:NAD binding"/>
    <property type="evidence" value="ECO:0007669"/>
    <property type="project" value="InterPro"/>
</dbReference>
<dbReference type="InterPro" id="IPR013328">
    <property type="entry name" value="6PGD_dom2"/>
</dbReference>
<evidence type="ECO:0000259" key="5">
    <source>
        <dbReference type="Pfam" id="PF03446"/>
    </source>
</evidence>
<dbReference type="InterPro" id="IPR008927">
    <property type="entry name" value="6-PGluconate_DH-like_C_sf"/>
</dbReference>